<organism evidence="1 2">
    <name type="scientific">Sphenostylis stenocarpa</name>
    <dbReference type="NCBI Taxonomy" id="92480"/>
    <lineage>
        <taxon>Eukaryota</taxon>
        <taxon>Viridiplantae</taxon>
        <taxon>Streptophyta</taxon>
        <taxon>Embryophyta</taxon>
        <taxon>Tracheophyta</taxon>
        <taxon>Spermatophyta</taxon>
        <taxon>Magnoliopsida</taxon>
        <taxon>eudicotyledons</taxon>
        <taxon>Gunneridae</taxon>
        <taxon>Pentapetalae</taxon>
        <taxon>rosids</taxon>
        <taxon>fabids</taxon>
        <taxon>Fabales</taxon>
        <taxon>Fabaceae</taxon>
        <taxon>Papilionoideae</taxon>
        <taxon>50 kb inversion clade</taxon>
        <taxon>NPAAA clade</taxon>
        <taxon>indigoferoid/millettioid clade</taxon>
        <taxon>Phaseoleae</taxon>
        <taxon>Sphenostylis</taxon>
    </lineage>
</organism>
<protein>
    <submittedName>
        <fullName evidence="1">Uncharacterized protein</fullName>
    </submittedName>
</protein>
<dbReference type="EMBL" id="OY731405">
    <property type="protein sequence ID" value="CAJ1972534.1"/>
    <property type="molecule type" value="Genomic_DNA"/>
</dbReference>
<dbReference type="Proteomes" id="UP001189624">
    <property type="component" value="Chromosome 8"/>
</dbReference>
<reference evidence="1" key="1">
    <citation type="submission" date="2023-10" db="EMBL/GenBank/DDBJ databases">
        <authorList>
            <person name="Domelevo Entfellner J.-B."/>
        </authorList>
    </citation>
    <scope>NUCLEOTIDE SEQUENCE</scope>
</reference>
<evidence type="ECO:0000313" key="1">
    <source>
        <dbReference type="EMBL" id="CAJ1972534.1"/>
    </source>
</evidence>
<keyword evidence="2" id="KW-1185">Reference proteome</keyword>
<sequence>MVGKLILKQCKPTQRNANPIVHVGDEFLVVNINKLEEDIKGDSDGKMDEEAYGSAHGFIQEKIVKELESGGTKALRHSEWSWPWSLMTKQVKANWTRKMRCLGRSKRYHENQGCGVVVGFGGHDLIKNKRL</sequence>
<gene>
    <name evidence="1" type="ORF">AYBTSS11_LOCUS24583</name>
</gene>
<evidence type="ECO:0000313" key="2">
    <source>
        <dbReference type="Proteomes" id="UP001189624"/>
    </source>
</evidence>
<accession>A0AA86VUX0</accession>
<dbReference type="Gramene" id="rna-AYBTSS11_LOCUS24583">
    <property type="protein sequence ID" value="CAJ1972534.1"/>
    <property type="gene ID" value="gene-AYBTSS11_LOCUS24583"/>
</dbReference>
<dbReference type="AlphaFoldDB" id="A0AA86VUX0"/>
<proteinExistence type="predicted"/>
<name>A0AA86VUX0_9FABA</name>